<feature type="active site" description="Pros-phosphohistidine intermediate" evidence="12">
    <location>
        <position position="175"/>
    </location>
</feature>
<evidence type="ECO:0000256" key="5">
    <source>
        <dbReference type="ARBA" id="ARBA00022723"/>
    </source>
</evidence>
<evidence type="ECO:0000256" key="4">
    <source>
        <dbReference type="ARBA" id="ARBA00022490"/>
    </source>
</evidence>
<dbReference type="InterPro" id="IPR034907">
    <property type="entry name" value="NDK-like_dom"/>
</dbReference>
<evidence type="ECO:0000313" key="17">
    <source>
        <dbReference type="EMBL" id="KAK2181529.1"/>
    </source>
</evidence>
<dbReference type="AlphaFoldDB" id="A0AAD9L1V2"/>
<dbReference type="Gene3D" id="1.20.890.10">
    <property type="entry name" value="cAMP-dependent protein kinase regulatory subunit, dimerization-anchoring domain"/>
    <property type="match status" value="1"/>
</dbReference>
<keyword evidence="6" id="KW-0378">Hydrolase</keyword>
<dbReference type="PROSITE" id="PS00469">
    <property type="entry name" value="NDPK"/>
    <property type="match status" value="1"/>
</dbReference>
<sequence>MGSRSYCLLLVEGFCVVLVAYFLLLLTIRMTDSNMVISADDEDLEQEYPRMDAPEIFVERTLAIFKPDVVQKQITDELEEIILSAGFTILQKKRLVMTPEQASDFYAEHYGKLFFPSLVAYMSSGPLTVMVLAKASAITYWRELIGPTNAVKARQTHPDSLRAIYGTDETRNGFHGSDSLYTADREIRFFFSDSIVEPIPRGQAARDYVAKTINPTLLAGLTALCKAKPINPVRWLADWLMEHNPNKPDVLGPEVVEPTDNTANYMYDDNEYIQSDMVRKSVISKKSDTVTEGNPSIGNPSIKNQSKSTLSSTTVPSVDSN</sequence>
<evidence type="ECO:0000256" key="3">
    <source>
        <dbReference type="ARBA" id="ARBA00022473"/>
    </source>
</evidence>
<proteinExistence type="inferred from homology"/>
<keyword evidence="15" id="KW-1133">Transmembrane helix</keyword>
<dbReference type="PANTHER" id="PTHR46161">
    <property type="entry name" value="NUCLEOSIDE DIPHOSPHATE KINASE"/>
    <property type="match status" value="1"/>
</dbReference>
<evidence type="ECO:0000259" key="16">
    <source>
        <dbReference type="SMART" id="SM00562"/>
    </source>
</evidence>
<dbReference type="InterPro" id="IPR007858">
    <property type="entry name" value="Dpy-30_motif"/>
</dbReference>
<evidence type="ECO:0000256" key="7">
    <source>
        <dbReference type="ARBA" id="ARBA00022842"/>
    </source>
</evidence>
<dbReference type="PROSITE" id="PS51374">
    <property type="entry name" value="NDPK_LIKE"/>
    <property type="match status" value="1"/>
</dbReference>
<feature type="transmembrane region" description="Helical" evidence="15">
    <location>
        <begin position="7"/>
        <end position="28"/>
    </location>
</feature>
<evidence type="ECO:0000256" key="1">
    <source>
        <dbReference type="ARBA" id="ARBA00004138"/>
    </source>
</evidence>
<dbReference type="GO" id="GO:0003341">
    <property type="term" value="P:cilium movement"/>
    <property type="evidence" value="ECO:0007669"/>
    <property type="project" value="TreeGrafter"/>
</dbReference>
<evidence type="ECO:0000256" key="10">
    <source>
        <dbReference type="ARBA" id="ARBA00072632"/>
    </source>
</evidence>
<feature type="binding site" evidence="12">
    <location>
        <position position="66"/>
    </location>
    <ligand>
        <name>ATP</name>
        <dbReference type="ChEBI" id="CHEBI:30616"/>
    </ligand>
</feature>
<feature type="domain" description="Nucleoside diphosphate kinase-like" evidence="16">
    <location>
        <begin position="58"/>
        <end position="198"/>
    </location>
</feature>
<dbReference type="CDD" id="cd22970">
    <property type="entry name" value="DD_NDKH5-like"/>
    <property type="match status" value="1"/>
</dbReference>
<evidence type="ECO:0000256" key="11">
    <source>
        <dbReference type="ARBA" id="ARBA00080200"/>
    </source>
</evidence>
<dbReference type="GO" id="GO:0004550">
    <property type="term" value="F:nucleoside diphosphate kinase activity"/>
    <property type="evidence" value="ECO:0007669"/>
    <property type="project" value="InterPro"/>
</dbReference>
<dbReference type="Gene3D" id="3.30.70.141">
    <property type="entry name" value="Nucleoside diphosphate kinase-like domain"/>
    <property type="match status" value="1"/>
</dbReference>
<dbReference type="Pfam" id="PF00334">
    <property type="entry name" value="NDK"/>
    <property type="match status" value="1"/>
</dbReference>
<evidence type="ECO:0000313" key="18">
    <source>
        <dbReference type="Proteomes" id="UP001209878"/>
    </source>
</evidence>
<dbReference type="PRINTS" id="PR01243">
    <property type="entry name" value="NUCDPKINASE"/>
</dbReference>
<dbReference type="SMART" id="SM00562">
    <property type="entry name" value="NDK"/>
    <property type="match status" value="1"/>
</dbReference>
<feature type="binding site" evidence="12">
    <location>
        <position position="148"/>
    </location>
    <ligand>
        <name>ATP</name>
        <dbReference type="ChEBI" id="CHEBI:30616"/>
    </ligand>
</feature>
<evidence type="ECO:0000256" key="13">
    <source>
        <dbReference type="RuleBase" id="RU004011"/>
    </source>
</evidence>
<feature type="region of interest" description="Disordered" evidence="14">
    <location>
        <begin position="284"/>
        <end position="321"/>
    </location>
</feature>
<dbReference type="SUPFAM" id="SSF54919">
    <property type="entry name" value="Nucleoside diphosphate kinase, NDK"/>
    <property type="match status" value="1"/>
</dbReference>
<dbReference type="GO" id="GO:0006228">
    <property type="term" value="P:UTP biosynthetic process"/>
    <property type="evidence" value="ECO:0007669"/>
    <property type="project" value="InterPro"/>
</dbReference>
<feature type="binding site" evidence="12">
    <location>
        <position position="172"/>
    </location>
    <ligand>
        <name>ATP</name>
        <dbReference type="ChEBI" id="CHEBI:30616"/>
    </ligand>
</feature>
<keyword evidence="4" id="KW-0963">Cytoplasm</keyword>
<evidence type="ECO:0000256" key="6">
    <source>
        <dbReference type="ARBA" id="ARBA00022801"/>
    </source>
</evidence>
<keyword evidence="9" id="KW-0966">Cell projection</keyword>
<keyword evidence="18" id="KW-1185">Reference proteome</keyword>
<feature type="binding site" evidence="12">
    <location>
        <position position="142"/>
    </location>
    <ligand>
        <name>ATP</name>
        <dbReference type="ChEBI" id="CHEBI:30616"/>
    </ligand>
</feature>
<dbReference type="Proteomes" id="UP001209878">
    <property type="component" value="Unassembled WGS sequence"/>
</dbReference>
<evidence type="ECO:0000256" key="2">
    <source>
        <dbReference type="ARBA" id="ARBA00008142"/>
    </source>
</evidence>
<dbReference type="GO" id="GO:0046872">
    <property type="term" value="F:metal ion binding"/>
    <property type="evidence" value="ECO:0007669"/>
    <property type="project" value="UniProtKB-KW"/>
</dbReference>
<dbReference type="GO" id="GO:1902176">
    <property type="term" value="P:negative regulation of oxidative stress-induced intrinsic apoptotic signaling pathway"/>
    <property type="evidence" value="ECO:0007669"/>
    <property type="project" value="TreeGrafter"/>
</dbReference>
<feature type="compositionally biased region" description="Polar residues" evidence="14">
    <location>
        <begin position="290"/>
        <end position="321"/>
    </location>
</feature>
<evidence type="ECO:0000256" key="15">
    <source>
        <dbReference type="SAM" id="Phobius"/>
    </source>
</evidence>
<dbReference type="FunFam" id="3.30.70.141:FF:000010">
    <property type="entry name" value="Nucleoside diphosphate kinase 7"/>
    <property type="match status" value="1"/>
</dbReference>
<dbReference type="InterPro" id="IPR001564">
    <property type="entry name" value="Nucleoside_diP_kinase"/>
</dbReference>
<keyword evidence="8" id="KW-0546">Nucleotide metabolism</keyword>
<evidence type="ECO:0000256" key="12">
    <source>
        <dbReference type="PROSITE-ProRule" id="PRU00706"/>
    </source>
</evidence>
<comment type="caution">
    <text evidence="17">The sequence shown here is derived from an EMBL/GenBank/DDBJ whole genome shotgun (WGS) entry which is preliminary data.</text>
</comment>
<organism evidence="17 18">
    <name type="scientific">Ridgeia piscesae</name>
    <name type="common">Tubeworm</name>
    <dbReference type="NCBI Taxonomy" id="27915"/>
    <lineage>
        <taxon>Eukaryota</taxon>
        <taxon>Metazoa</taxon>
        <taxon>Spiralia</taxon>
        <taxon>Lophotrochozoa</taxon>
        <taxon>Annelida</taxon>
        <taxon>Polychaeta</taxon>
        <taxon>Sedentaria</taxon>
        <taxon>Canalipalpata</taxon>
        <taxon>Sabellida</taxon>
        <taxon>Siboglinidae</taxon>
        <taxon>Ridgeia</taxon>
    </lineage>
</organism>
<keyword evidence="5" id="KW-0479">Metal-binding</keyword>
<name>A0AAD9L1V2_RIDPI</name>
<evidence type="ECO:0000256" key="14">
    <source>
        <dbReference type="SAM" id="MobiDB-lite"/>
    </source>
</evidence>
<feature type="binding site" evidence="12">
    <location>
        <position position="114"/>
    </location>
    <ligand>
        <name>ATP</name>
        <dbReference type="ChEBI" id="CHEBI:30616"/>
    </ligand>
</feature>
<dbReference type="GO" id="GO:0006241">
    <property type="term" value="P:CTP biosynthetic process"/>
    <property type="evidence" value="ECO:0007669"/>
    <property type="project" value="InterPro"/>
</dbReference>
<keyword evidence="3" id="KW-0217">Developmental protein</keyword>
<comment type="similarity">
    <text evidence="2 12 13">Belongs to the NDK family.</text>
</comment>
<dbReference type="GO" id="GO:0006183">
    <property type="term" value="P:GTP biosynthetic process"/>
    <property type="evidence" value="ECO:0007669"/>
    <property type="project" value="InterPro"/>
</dbReference>
<comment type="subcellular location">
    <subcellularLocation>
        <location evidence="1">Cell projection</location>
        <location evidence="1">Cilium</location>
    </subcellularLocation>
</comment>
<evidence type="ECO:0000256" key="8">
    <source>
        <dbReference type="ARBA" id="ARBA00023080"/>
    </source>
</evidence>
<keyword evidence="15" id="KW-0812">Transmembrane</keyword>
<dbReference type="GO" id="GO:0016787">
    <property type="term" value="F:hydrolase activity"/>
    <property type="evidence" value="ECO:0007669"/>
    <property type="project" value="UniProtKB-KW"/>
</dbReference>
<dbReference type="InterPro" id="IPR036850">
    <property type="entry name" value="NDK-like_dom_sf"/>
</dbReference>
<dbReference type="FunFam" id="1.20.890.10:FF:000008">
    <property type="entry name" value="Nucleoside diphosphate kinase homolog 5"/>
    <property type="match status" value="1"/>
</dbReference>
<keyword evidence="7" id="KW-0460">Magnesium</keyword>
<reference evidence="17" key="1">
    <citation type="journal article" date="2023" name="Mol. Biol. Evol.">
        <title>Third-Generation Sequencing Reveals the Adaptive Role of the Epigenome in Three Deep-Sea Polychaetes.</title>
        <authorList>
            <person name="Perez M."/>
            <person name="Aroh O."/>
            <person name="Sun Y."/>
            <person name="Lan Y."/>
            <person name="Juniper S.K."/>
            <person name="Young C.R."/>
            <person name="Angers B."/>
            <person name="Qian P.Y."/>
        </authorList>
    </citation>
    <scope>NUCLEOTIDE SEQUENCE</scope>
    <source>
        <strain evidence="17">R07B-5</strain>
    </source>
</reference>
<gene>
    <name evidence="17" type="ORF">NP493_395g03026</name>
</gene>
<evidence type="ECO:0000256" key="9">
    <source>
        <dbReference type="ARBA" id="ARBA00023273"/>
    </source>
</evidence>
<feature type="binding site" evidence="12">
    <location>
        <position position="162"/>
    </location>
    <ligand>
        <name>ATP</name>
        <dbReference type="ChEBI" id="CHEBI:30616"/>
    </ligand>
</feature>
<dbReference type="Pfam" id="PF05186">
    <property type="entry name" value="Dpy-30"/>
    <property type="match status" value="1"/>
</dbReference>
<keyword evidence="15" id="KW-0472">Membrane</keyword>
<dbReference type="GO" id="GO:0005929">
    <property type="term" value="C:cilium"/>
    <property type="evidence" value="ECO:0007669"/>
    <property type="project" value="UniProtKB-SubCell"/>
</dbReference>
<dbReference type="InterPro" id="IPR023005">
    <property type="entry name" value="Nucleoside_diP_kinase_AS"/>
</dbReference>
<dbReference type="EMBL" id="JAODUO010000393">
    <property type="protein sequence ID" value="KAK2181529.1"/>
    <property type="molecule type" value="Genomic_DNA"/>
</dbReference>
<dbReference type="PANTHER" id="PTHR46161:SF1">
    <property type="entry name" value="NUCLEOSIDE DIPHOSPHATE KINASE HOMOLOG 5"/>
    <property type="match status" value="1"/>
</dbReference>
<accession>A0AAD9L1V2</accession>
<protein>
    <recommendedName>
        <fullName evidence="10">Nucleoside diphosphate kinase homolog 5</fullName>
    </recommendedName>
    <alternativeName>
        <fullName evidence="11">3'-5' exonuclease NME5</fullName>
    </alternativeName>
</protein>